<dbReference type="Proteomes" id="UP000292262">
    <property type="component" value="Unassembled WGS sequence"/>
</dbReference>
<keyword evidence="4" id="KW-1185">Reference proteome</keyword>
<feature type="signal peptide" evidence="1">
    <location>
        <begin position="1"/>
        <end position="20"/>
    </location>
</feature>
<dbReference type="InterPro" id="IPR050789">
    <property type="entry name" value="Diverse_Enzym_Activities"/>
</dbReference>
<proteinExistence type="predicted"/>
<dbReference type="OrthoDB" id="1185352at2"/>
<dbReference type="EMBL" id="SGXE01000002">
    <property type="protein sequence ID" value="RZS93957.1"/>
    <property type="molecule type" value="Genomic_DNA"/>
</dbReference>
<evidence type="ECO:0000259" key="2">
    <source>
        <dbReference type="Pfam" id="PF00144"/>
    </source>
</evidence>
<accession>A0A4Q7P2V6</accession>
<dbReference type="PANTHER" id="PTHR43283">
    <property type="entry name" value="BETA-LACTAMASE-RELATED"/>
    <property type="match status" value="1"/>
</dbReference>
<reference evidence="3 4" key="1">
    <citation type="submission" date="2019-02" db="EMBL/GenBank/DDBJ databases">
        <title>Genomic Encyclopedia of Type Strains, Phase IV (KMG-IV): sequencing the most valuable type-strain genomes for metagenomic binning, comparative biology and taxonomic classification.</title>
        <authorList>
            <person name="Goeker M."/>
        </authorList>
    </citation>
    <scope>NUCLEOTIDE SEQUENCE [LARGE SCALE GENOMIC DNA]</scope>
    <source>
        <strain evidence="3 4">DSM 17196</strain>
    </source>
</reference>
<sequence length="367" mass="41350">MRFLFPLLPLCILLFGCSSSDETVTTTIPQEEMYFPSTANDNWDTVDIASLNWNEEELTGLFMHLETNNTRAFIVLKNGRIAIEKYWGNNIVNTAAFTRDSQWYWASAGKSLTATLVGIAQQEGLLAIGDKTSDYLGADWTSLSLAKENLITIKDQLQMTTGLDYEISDLDCTVPNCLTYRQDAGTQWYYHNAPYTLLEQVVSNAAGTDYNNYTDQKIESPIGMNGQWILSGYNNVYWSTARDMARFGLLIENEGNWDGIEVLNDQNYYTQMVSSSQELNPAYGYLWWLNGKNSIIFPSLPNSFPIPLTENAPDDLFAALGKNGQIIDIVPSQNLVVIRMGEAPDGSLVPIQFHDEMWQNLNRVITE</sequence>
<protein>
    <submittedName>
        <fullName evidence="3">CubicO group peptidase (Beta-lactamase class C family)</fullName>
    </submittedName>
</protein>
<dbReference type="RefSeq" id="WP_130287056.1">
    <property type="nucleotide sequence ID" value="NZ_SGXE01000002.1"/>
</dbReference>
<comment type="caution">
    <text evidence="3">The sequence shown here is derived from an EMBL/GenBank/DDBJ whole genome shotgun (WGS) entry which is preliminary data.</text>
</comment>
<gene>
    <name evidence="3" type="ORF">EV197_2538</name>
</gene>
<dbReference type="Pfam" id="PF00144">
    <property type="entry name" value="Beta-lactamase"/>
    <property type="match status" value="1"/>
</dbReference>
<dbReference type="InterPro" id="IPR012338">
    <property type="entry name" value="Beta-lactam/transpept-like"/>
</dbReference>
<evidence type="ECO:0000313" key="3">
    <source>
        <dbReference type="EMBL" id="RZS93957.1"/>
    </source>
</evidence>
<dbReference type="AlphaFoldDB" id="A0A4Q7P2V6"/>
<evidence type="ECO:0000313" key="4">
    <source>
        <dbReference type="Proteomes" id="UP000292262"/>
    </source>
</evidence>
<dbReference type="SUPFAM" id="SSF56601">
    <property type="entry name" value="beta-lactamase/transpeptidase-like"/>
    <property type="match status" value="1"/>
</dbReference>
<keyword evidence="1" id="KW-0732">Signal</keyword>
<dbReference type="PROSITE" id="PS51257">
    <property type="entry name" value="PROKAR_LIPOPROTEIN"/>
    <property type="match status" value="1"/>
</dbReference>
<organism evidence="3 4">
    <name type="scientific">Aquimarina brevivitae</name>
    <dbReference type="NCBI Taxonomy" id="323412"/>
    <lineage>
        <taxon>Bacteria</taxon>
        <taxon>Pseudomonadati</taxon>
        <taxon>Bacteroidota</taxon>
        <taxon>Flavobacteriia</taxon>
        <taxon>Flavobacteriales</taxon>
        <taxon>Flavobacteriaceae</taxon>
        <taxon>Aquimarina</taxon>
    </lineage>
</organism>
<dbReference type="PANTHER" id="PTHR43283:SF7">
    <property type="entry name" value="BETA-LACTAMASE-RELATED DOMAIN-CONTAINING PROTEIN"/>
    <property type="match status" value="1"/>
</dbReference>
<dbReference type="Gene3D" id="3.40.710.10">
    <property type="entry name" value="DD-peptidase/beta-lactamase superfamily"/>
    <property type="match status" value="1"/>
</dbReference>
<feature type="domain" description="Beta-lactamase-related" evidence="2">
    <location>
        <begin position="72"/>
        <end position="340"/>
    </location>
</feature>
<evidence type="ECO:0000256" key="1">
    <source>
        <dbReference type="SAM" id="SignalP"/>
    </source>
</evidence>
<feature type="chain" id="PRO_5020509049" evidence="1">
    <location>
        <begin position="21"/>
        <end position="367"/>
    </location>
</feature>
<dbReference type="InterPro" id="IPR001466">
    <property type="entry name" value="Beta-lactam-related"/>
</dbReference>
<name>A0A4Q7P2V6_9FLAO</name>